<dbReference type="SUPFAM" id="SSF51445">
    <property type="entry name" value="(Trans)glycosidases"/>
    <property type="match status" value="1"/>
</dbReference>
<evidence type="ECO:0000256" key="4">
    <source>
        <dbReference type="ARBA" id="ARBA00022801"/>
    </source>
</evidence>
<reference evidence="7" key="1">
    <citation type="submission" date="2021-02" db="EMBL/GenBank/DDBJ databases">
        <title>Genome sequence of Rhodospirillales sp. strain TMPK1 isolated from soil.</title>
        <authorList>
            <person name="Nakai R."/>
            <person name="Kusada H."/>
            <person name="Tamaki H."/>
        </authorList>
    </citation>
    <scope>NUCLEOTIDE SEQUENCE</scope>
    <source>
        <strain evidence="7">TMPK1</strain>
    </source>
</reference>
<organism evidence="7 8">
    <name type="scientific">Roseiterribacter gracilis</name>
    <dbReference type="NCBI Taxonomy" id="2812848"/>
    <lineage>
        <taxon>Bacteria</taxon>
        <taxon>Pseudomonadati</taxon>
        <taxon>Pseudomonadota</taxon>
        <taxon>Alphaproteobacteria</taxon>
        <taxon>Rhodospirillales</taxon>
        <taxon>Roseiterribacteraceae</taxon>
        <taxon>Roseiterribacter</taxon>
    </lineage>
</organism>
<name>A0A8S8XBQ0_9PROT</name>
<dbReference type="EC" id="3.2.1.52" evidence="3"/>
<dbReference type="RefSeq" id="WP_420243253.1">
    <property type="nucleotide sequence ID" value="NZ_BOPV01000001.1"/>
</dbReference>
<evidence type="ECO:0000313" key="8">
    <source>
        <dbReference type="Proteomes" id="UP000681075"/>
    </source>
</evidence>
<evidence type="ECO:0000313" key="7">
    <source>
        <dbReference type="EMBL" id="GIL40144.1"/>
    </source>
</evidence>
<protein>
    <recommendedName>
        <fullName evidence="3">beta-N-acetylhexosaminidase</fullName>
        <ecNumber evidence="3">3.2.1.52</ecNumber>
    </recommendedName>
</protein>
<dbReference type="GO" id="GO:0009254">
    <property type="term" value="P:peptidoglycan turnover"/>
    <property type="evidence" value="ECO:0007669"/>
    <property type="project" value="TreeGrafter"/>
</dbReference>
<evidence type="ECO:0000256" key="5">
    <source>
        <dbReference type="ARBA" id="ARBA00023295"/>
    </source>
</evidence>
<dbReference type="InterPro" id="IPR017853">
    <property type="entry name" value="GH"/>
</dbReference>
<evidence type="ECO:0000259" key="6">
    <source>
        <dbReference type="Pfam" id="PF00933"/>
    </source>
</evidence>
<dbReference type="EMBL" id="BOPV01000001">
    <property type="protein sequence ID" value="GIL40144.1"/>
    <property type="molecule type" value="Genomic_DNA"/>
</dbReference>
<dbReference type="GO" id="GO:0004563">
    <property type="term" value="F:beta-N-acetylhexosaminidase activity"/>
    <property type="evidence" value="ECO:0007669"/>
    <property type="project" value="UniProtKB-EC"/>
</dbReference>
<dbReference type="InterPro" id="IPR001764">
    <property type="entry name" value="Glyco_hydro_3_N"/>
</dbReference>
<dbReference type="Proteomes" id="UP000681075">
    <property type="component" value="Unassembled WGS sequence"/>
</dbReference>
<comment type="similarity">
    <text evidence="2">Belongs to the glycosyl hydrolase 3 family.</text>
</comment>
<evidence type="ECO:0000256" key="2">
    <source>
        <dbReference type="ARBA" id="ARBA00005336"/>
    </source>
</evidence>
<dbReference type="AlphaFoldDB" id="A0A8S8XBQ0"/>
<dbReference type="Pfam" id="PF00933">
    <property type="entry name" value="Glyco_hydro_3"/>
    <property type="match status" value="1"/>
</dbReference>
<dbReference type="Gene3D" id="3.20.20.300">
    <property type="entry name" value="Glycoside hydrolase, family 3, N-terminal domain"/>
    <property type="match status" value="1"/>
</dbReference>
<gene>
    <name evidence="7" type="ORF">TMPK1_23810</name>
</gene>
<feature type="domain" description="Glycoside hydrolase family 3 N-terminal" evidence="6">
    <location>
        <begin position="32"/>
        <end position="298"/>
    </location>
</feature>
<sequence>MGTTPLAVVFGTPGTVLTQDQFDFFRDADPLGLILFSRNCESPDQLKRLCARFREAVGRDAPILIDHEGGQHQRMDPPVWPAFPAPAAFGRLYARDPALALELVRLNGNAIGNLLREHGVTVDCAPLLDLPVAGADPVIGERAFGSTPAQVIAMGRAFVDGMRAAGVTPVIKHIPGHGRATVDSHKQLPTVDTPLDELDRTDFAPFRALADAPWGMVAHIVYPAIDPLRPASTSKPVVETLIRKRLGFSGVLISDCIYMDALQGDLAQRCSDVLASGMDIALSSHGDVTDWTKIAAAARPLTHDAQRRLARREIAVETVDVDSAVQAITRQLAA</sequence>
<comment type="caution">
    <text evidence="7">The sequence shown here is derived from an EMBL/GenBank/DDBJ whole genome shotgun (WGS) entry which is preliminary data.</text>
</comment>
<dbReference type="PANTHER" id="PTHR30480:SF13">
    <property type="entry name" value="BETA-HEXOSAMINIDASE"/>
    <property type="match status" value="1"/>
</dbReference>
<dbReference type="NCBIfam" id="NF003740">
    <property type="entry name" value="PRK05337.1"/>
    <property type="match status" value="1"/>
</dbReference>
<proteinExistence type="inferred from homology"/>
<dbReference type="GO" id="GO:0005975">
    <property type="term" value="P:carbohydrate metabolic process"/>
    <property type="evidence" value="ECO:0007669"/>
    <property type="project" value="InterPro"/>
</dbReference>
<keyword evidence="5" id="KW-0326">Glycosidase</keyword>
<accession>A0A8S8XBQ0</accession>
<comment type="catalytic activity">
    <reaction evidence="1">
        <text>Hydrolysis of terminal non-reducing N-acetyl-D-hexosamine residues in N-acetyl-beta-D-hexosaminides.</text>
        <dbReference type="EC" id="3.2.1.52"/>
    </reaction>
</comment>
<keyword evidence="4" id="KW-0378">Hydrolase</keyword>
<evidence type="ECO:0000256" key="1">
    <source>
        <dbReference type="ARBA" id="ARBA00001231"/>
    </source>
</evidence>
<keyword evidence="8" id="KW-1185">Reference proteome</keyword>
<dbReference type="PANTHER" id="PTHR30480">
    <property type="entry name" value="BETA-HEXOSAMINIDASE-RELATED"/>
    <property type="match status" value="1"/>
</dbReference>
<dbReference type="InterPro" id="IPR050226">
    <property type="entry name" value="NagZ_Beta-hexosaminidase"/>
</dbReference>
<evidence type="ECO:0000256" key="3">
    <source>
        <dbReference type="ARBA" id="ARBA00012663"/>
    </source>
</evidence>
<dbReference type="InterPro" id="IPR036962">
    <property type="entry name" value="Glyco_hydro_3_N_sf"/>
</dbReference>